<accession>A0A075GZQ3</accession>
<sequence>MKNIHVLLASILILSVVGFTPIVYAEEYAAGHEFTSRQSFAENVKFGGGVEFDSAYTFPAGTFFSGAHEFTGDKVHQFTGNGIIFGDGSGIAFSTGIGTTFGTNADFSGGLVKDGAEAGKIVETNTYGQGTMFADEQVFVNPQNFAKYNHFGDNTDFTSGTQTFKEGMAFGPGTIFNSGQSLPVGTIPSHGVIMNEITCTDTACVPDPADVIAPGEKFAAGIDPAATFHNVRSDDKTFAIEGLGLTMTFDTVSTNGTIKADLKDPATLTDVTLNGNTLTMTMDDGSTKQSIGNVIELSADTASISGNITVTLPYQESELNGINESTLTALHYVDAKWKQENNCTVDTSANNVTCVVDSLSPFSVGDGSSSSGGKNNCNSNGIWGTNNSLRVHQVSFNIETLQVTVNAYSTCGSISAIMKTSNQQSILTLSKEQPLLDQNIAVYSGYLKQSDKKFGIMLENDRHSFDKIFHINDKSITKKYSGTTGYTSERQGMPLQNDSQLEPEQLPVEPEPFEPKPKQLPADPEPFEPKPKQLPADPEPFEPEPPELEPPEPTASSNNSNSIWNIFNSIFP</sequence>
<organism evidence="2">
    <name type="scientific">uncultured marine thaumarchaeote KM3_24_H04</name>
    <dbReference type="NCBI Taxonomy" id="1456101"/>
    <lineage>
        <taxon>Archaea</taxon>
        <taxon>Nitrososphaerota</taxon>
        <taxon>environmental samples</taxon>
    </lineage>
</organism>
<feature type="compositionally biased region" description="Low complexity" evidence="1">
    <location>
        <begin position="556"/>
        <end position="572"/>
    </location>
</feature>
<protein>
    <submittedName>
        <fullName evidence="2">Uncharacterized protein</fullName>
    </submittedName>
</protein>
<dbReference type="EMBL" id="KF900812">
    <property type="protein sequence ID" value="AIF07772.1"/>
    <property type="molecule type" value="Genomic_DNA"/>
</dbReference>
<evidence type="ECO:0000313" key="2">
    <source>
        <dbReference type="EMBL" id="AIF07772.1"/>
    </source>
</evidence>
<proteinExistence type="predicted"/>
<feature type="compositionally biased region" description="Acidic residues" evidence="1">
    <location>
        <begin position="539"/>
        <end position="550"/>
    </location>
</feature>
<name>A0A075GZQ3_9ARCH</name>
<feature type="region of interest" description="Disordered" evidence="1">
    <location>
        <begin position="479"/>
        <end position="572"/>
    </location>
</feature>
<feature type="compositionally biased region" description="Polar residues" evidence="1">
    <location>
        <begin position="479"/>
        <end position="499"/>
    </location>
</feature>
<reference evidence="2" key="1">
    <citation type="journal article" date="2014" name="Genome Biol. Evol.">
        <title>Pangenome evidence for extensive interdomain horizontal transfer affecting lineage core and shell genes in uncultured planktonic thaumarchaeota and euryarchaeota.</title>
        <authorList>
            <person name="Deschamps P."/>
            <person name="Zivanovic Y."/>
            <person name="Moreira D."/>
            <person name="Rodriguez-Valera F."/>
            <person name="Lopez-Garcia P."/>
        </authorList>
    </citation>
    <scope>NUCLEOTIDE SEQUENCE</scope>
</reference>
<dbReference type="AlphaFoldDB" id="A0A075GZQ3"/>
<evidence type="ECO:0000256" key="1">
    <source>
        <dbReference type="SAM" id="MobiDB-lite"/>
    </source>
</evidence>